<evidence type="ECO:0000256" key="1">
    <source>
        <dbReference type="ARBA" id="ARBA00023015"/>
    </source>
</evidence>
<dbReference type="SUPFAM" id="SSF47413">
    <property type="entry name" value="lambda repressor-like DNA-binding domains"/>
    <property type="match status" value="1"/>
</dbReference>
<reference evidence="5 6" key="1">
    <citation type="submission" date="2015-01" db="EMBL/GenBank/DDBJ databases">
        <title>Vibrio sp. C1 JCM 19231 whole genome shotgun sequence.</title>
        <authorList>
            <person name="Sawabe T."/>
            <person name="Meirelles P."/>
            <person name="Feng G."/>
            <person name="Sayaka M."/>
            <person name="Hattori M."/>
            <person name="Ohkuma M."/>
        </authorList>
    </citation>
    <scope>NUCLEOTIDE SEQUENCE [LARGE SCALE GENOMIC DNA]</scope>
    <source>
        <strain evidence="6">JCM 19231</strain>
    </source>
</reference>
<dbReference type="SMART" id="SM00354">
    <property type="entry name" value="HTH_LACI"/>
    <property type="match status" value="1"/>
</dbReference>
<dbReference type="CDD" id="cd01392">
    <property type="entry name" value="HTH_LacI"/>
    <property type="match status" value="1"/>
</dbReference>
<accession>A0A0B8P2T6</accession>
<dbReference type="EMBL" id="BBRZ01000049">
    <property type="protein sequence ID" value="GAM57279.1"/>
    <property type="molecule type" value="Genomic_DNA"/>
</dbReference>
<dbReference type="PROSITE" id="PS50932">
    <property type="entry name" value="HTH_LACI_2"/>
    <property type="match status" value="1"/>
</dbReference>
<dbReference type="InterPro" id="IPR010982">
    <property type="entry name" value="Lambda_DNA-bd_dom_sf"/>
</dbReference>
<sequence length="80" mass="9073">MAMTIEQIASNLGVSITTVKLVHNGKADKYRISAKTQKRVHDFIDKHGIVVNQTARNLKLKKTNTLGLIVPRITNRFFRL</sequence>
<dbReference type="PANTHER" id="PTHR30146:SF148">
    <property type="entry name" value="HTH-TYPE TRANSCRIPTIONAL REPRESSOR PURR-RELATED"/>
    <property type="match status" value="1"/>
</dbReference>
<dbReference type="PANTHER" id="PTHR30146">
    <property type="entry name" value="LACI-RELATED TRANSCRIPTIONAL REPRESSOR"/>
    <property type="match status" value="1"/>
</dbReference>
<dbReference type="Gene3D" id="1.10.260.40">
    <property type="entry name" value="lambda repressor-like DNA-binding domains"/>
    <property type="match status" value="1"/>
</dbReference>
<keyword evidence="3" id="KW-0804">Transcription</keyword>
<keyword evidence="6" id="KW-1185">Reference proteome</keyword>
<dbReference type="Pfam" id="PF00356">
    <property type="entry name" value="LacI"/>
    <property type="match status" value="1"/>
</dbReference>
<keyword evidence="2" id="KW-0238">DNA-binding</keyword>
<dbReference type="GO" id="GO:0003700">
    <property type="term" value="F:DNA-binding transcription factor activity"/>
    <property type="evidence" value="ECO:0007669"/>
    <property type="project" value="TreeGrafter"/>
</dbReference>
<evidence type="ECO:0000313" key="5">
    <source>
        <dbReference type="EMBL" id="GAM57279.1"/>
    </source>
</evidence>
<evidence type="ECO:0000313" key="6">
    <source>
        <dbReference type="Proteomes" id="UP000031671"/>
    </source>
</evidence>
<dbReference type="InterPro" id="IPR000843">
    <property type="entry name" value="HTH_LacI"/>
</dbReference>
<feature type="domain" description="HTH lacI-type" evidence="4">
    <location>
        <begin position="3"/>
        <end position="60"/>
    </location>
</feature>
<dbReference type="AlphaFoldDB" id="A0A0B8P2T6"/>
<gene>
    <name evidence="5" type="ORF">JCM19231_1440</name>
</gene>
<organism evidence="5 6">
    <name type="scientific">Vibrio ishigakensis</name>
    <dbReference type="NCBI Taxonomy" id="1481914"/>
    <lineage>
        <taxon>Bacteria</taxon>
        <taxon>Pseudomonadati</taxon>
        <taxon>Pseudomonadota</taxon>
        <taxon>Gammaproteobacteria</taxon>
        <taxon>Vibrionales</taxon>
        <taxon>Vibrionaceae</taxon>
        <taxon>Vibrio</taxon>
    </lineage>
</organism>
<dbReference type="GO" id="GO:0000976">
    <property type="term" value="F:transcription cis-regulatory region binding"/>
    <property type="evidence" value="ECO:0007669"/>
    <property type="project" value="TreeGrafter"/>
</dbReference>
<name>A0A0B8P2T6_9VIBR</name>
<keyword evidence="1" id="KW-0805">Transcription regulation</keyword>
<comment type="caution">
    <text evidence="5">The sequence shown here is derived from an EMBL/GenBank/DDBJ whole genome shotgun (WGS) entry which is preliminary data.</text>
</comment>
<dbReference type="Gene3D" id="3.40.50.2300">
    <property type="match status" value="1"/>
</dbReference>
<evidence type="ECO:0000256" key="2">
    <source>
        <dbReference type="ARBA" id="ARBA00023125"/>
    </source>
</evidence>
<evidence type="ECO:0000259" key="4">
    <source>
        <dbReference type="PROSITE" id="PS50932"/>
    </source>
</evidence>
<protein>
    <submittedName>
        <fullName evidence="5">Fructose repressor fruR, lacI family</fullName>
    </submittedName>
</protein>
<reference evidence="5 6" key="2">
    <citation type="submission" date="2015-01" db="EMBL/GenBank/DDBJ databases">
        <authorList>
            <consortium name="NBRP consortium"/>
            <person name="Sawabe T."/>
            <person name="Meirelles P."/>
            <person name="Feng G."/>
            <person name="Sayaka M."/>
            <person name="Hattori M."/>
            <person name="Ohkuma M."/>
        </authorList>
    </citation>
    <scope>NUCLEOTIDE SEQUENCE [LARGE SCALE GENOMIC DNA]</scope>
    <source>
        <strain evidence="6">JCM 19231</strain>
    </source>
</reference>
<proteinExistence type="predicted"/>
<dbReference type="Proteomes" id="UP000031671">
    <property type="component" value="Unassembled WGS sequence"/>
</dbReference>
<evidence type="ECO:0000256" key="3">
    <source>
        <dbReference type="ARBA" id="ARBA00023163"/>
    </source>
</evidence>